<reference evidence="2 3" key="1">
    <citation type="submission" date="2014-06" db="EMBL/GenBank/DDBJ databases">
        <title>Saccharopolyspora rectivirgula DSM-43113 Genome sequencing.</title>
        <authorList>
            <person name="Barrera C."/>
            <person name="Millon L."/>
            <person name="Rognon B."/>
            <person name="Zaugg C."/>
            <person name="Monod M."/>
        </authorList>
    </citation>
    <scope>NUCLEOTIDE SEQUENCE [LARGE SCALE GENOMIC DNA]</scope>
    <source>
        <strain evidence="2 3">DSM 43113</strain>
    </source>
</reference>
<dbReference type="CDD" id="cd06818">
    <property type="entry name" value="PLPDE_III_cryptic_DSD"/>
    <property type="match status" value="1"/>
</dbReference>
<dbReference type="InterPro" id="IPR051466">
    <property type="entry name" value="D-amino_acid_metab_enzyme"/>
</dbReference>
<dbReference type="Pfam" id="PF14031">
    <property type="entry name" value="D-ser_dehydrat"/>
    <property type="match status" value="1"/>
</dbReference>
<dbReference type="SMART" id="SM01119">
    <property type="entry name" value="D-ser_dehydrat"/>
    <property type="match status" value="1"/>
</dbReference>
<dbReference type="InterPro" id="IPR026956">
    <property type="entry name" value="D-ser_dehydrat-like_dom"/>
</dbReference>
<name>A0A073AWT5_9PSEU</name>
<protein>
    <submittedName>
        <fullName evidence="2">Amino acid deaminase</fullName>
    </submittedName>
</protein>
<dbReference type="PANTHER" id="PTHR28004">
    <property type="entry name" value="ZGC:162816-RELATED"/>
    <property type="match status" value="1"/>
</dbReference>
<dbReference type="SUPFAM" id="SSF51419">
    <property type="entry name" value="PLP-binding barrel"/>
    <property type="match status" value="1"/>
</dbReference>
<evidence type="ECO:0000313" key="3">
    <source>
        <dbReference type="Proteomes" id="UP000031419"/>
    </source>
</evidence>
<dbReference type="AlphaFoldDB" id="A0A073AWT5"/>
<proteinExistence type="predicted"/>
<dbReference type="Gene3D" id="2.40.37.20">
    <property type="entry name" value="D-serine dehydratase-like domain"/>
    <property type="match status" value="1"/>
</dbReference>
<gene>
    <name evidence="2" type="ORF">GU90_13985</name>
</gene>
<dbReference type="InterPro" id="IPR042208">
    <property type="entry name" value="D-ser_dehydrat-like_sf"/>
</dbReference>
<dbReference type="eggNOG" id="COG3616">
    <property type="taxonomic scope" value="Bacteria"/>
</dbReference>
<dbReference type="PANTHER" id="PTHR28004:SF8">
    <property type="entry name" value="D-SERINE DEAMINASE"/>
    <property type="match status" value="1"/>
</dbReference>
<accession>A0A073AWT5</accession>
<evidence type="ECO:0000259" key="1">
    <source>
        <dbReference type="SMART" id="SM01119"/>
    </source>
</evidence>
<comment type="caution">
    <text evidence="2">The sequence shown here is derived from an EMBL/GenBank/DDBJ whole genome shotgun (WGS) entry which is preliminary data.</text>
</comment>
<evidence type="ECO:0000313" key="2">
    <source>
        <dbReference type="EMBL" id="KEI43791.1"/>
    </source>
</evidence>
<dbReference type="Proteomes" id="UP000031419">
    <property type="component" value="Unassembled WGS sequence"/>
</dbReference>
<keyword evidence="3" id="KW-1185">Reference proteome</keyword>
<organism evidence="2 3">
    <name type="scientific">Saccharopolyspora rectivirgula</name>
    <dbReference type="NCBI Taxonomy" id="28042"/>
    <lineage>
        <taxon>Bacteria</taxon>
        <taxon>Bacillati</taxon>
        <taxon>Actinomycetota</taxon>
        <taxon>Actinomycetes</taxon>
        <taxon>Pseudonocardiales</taxon>
        <taxon>Pseudonocardiaceae</taxon>
        <taxon>Saccharopolyspora</taxon>
    </lineage>
</organism>
<dbReference type="Gene3D" id="3.20.20.10">
    <property type="entry name" value="Alanine racemase"/>
    <property type="match status" value="1"/>
</dbReference>
<dbReference type="STRING" id="28042.GU90_13985"/>
<dbReference type="EMBL" id="JNVU01000033">
    <property type="protein sequence ID" value="KEI43791.1"/>
    <property type="molecule type" value="Genomic_DNA"/>
</dbReference>
<sequence length="429" mass="47226">MDEAAVRALREERIDWRFKGMPSEAFGSTVAEFLAQRPQLFDSGFVGPVLTLDAPAMDHNLRTMARWCAQHQLQLAPHGKTTMAPQLFQQQLAHGAWGVTAATISQLRVYRAFGVQRVLFANQLLDEPGLAWLARELDADPDFSFSCLVDSAAGVELMDEVLSRHQTTRPVDVLVELGRPGGRSGTRTRAEAHRVAAAVADSSRLRLVGAAGYEGALASDVDNRALAVIDEYAGELRRLVFELAEQGRFADTPEVIVTCGGSAYFDQVAEALTGPWPEGLPVVPVLRSGAYIVHDDGFYRTRSPFSRQHRLAGHEEPFRPAMRIWARVTSAPEPGLALATMGRRDVSFDQDLPEPQLLRTREGALHELTGCRVTALADQHAFIATGDHQLRPGDWIGFGLSHPCTVFDKWPLIPVVEGETVIDLVRTFF</sequence>
<feature type="domain" description="D-serine dehydratase-like" evidence="1">
    <location>
        <begin position="321"/>
        <end position="417"/>
    </location>
</feature>
<dbReference type="InterPro" id="IPR029066">
    <property type="entry name" value="PLP-binding_barrel"/>
</dbReference>